<feature type="region of interest" description="Disordered" evidence="1">
    <location>
        <begin position="258"/>
        <end position="316"/>
    </location>
</feature>
<dbReference type="Proteomes" id="UP000650467">
    <property type="component" value="Unassembled WGS sequence"/>
</dbReference>
<comment type="caution">
    <text evidence="2">The sequence shown here is derived from an EMBL/GenBank/DDBJ whole genome shotgun (WGS) entry which is preliminary data.</text>
</comment>
<feature type="compositionally biased region" description="Basic residues" evidence="1">
    <location>
        <begin position="258"/>
        <end position="274"/>
    </location>
</feature>
<organism evidence="2 3">
    <name type="scientific">Chlamydomonas incerta</name>
    <dbReference type="NCBI Taxonomy" id="51695"/>
    <lineage>
        <taxon>Eukaryota</taxon>
        <taxon>Viridiplantae</taxon>
        <taxon>Chlorophyta</taxon>
        <taxon>core chlorophytes</taxon>
        <taxon>Chlorophyceae</taxon>
        <taxon>CS clade</taxon>
        <taxon>Chlamydomonadales</taxon>
        <taxon>Chlamydomonadaceae</taxon>
        <taxon>Chlamydomonas</taxon>
    </lineage>
</organism>
<dbReference type="AlphaFoldDB" id="A0A835T4I5"/>
<sequence length="567" mass="55049">MQPGDLDLTLPGTACGPDPLDEAAAIAFDLPPERRRTSFYPFTLSSRTPSCDCPTAELASLAALAAAQGGDGSGSGGGYGYCASAPPHSPQQGPDAAGPCLITAYIGGTSDPLWQLGGGRTSVASVASTGGHASVRSLSMPGSSPAVPAAAGMAAGGGADVEEECEIFERHTYGGYGGRAHAHGGNVHPWNAGKEVDAAAAATAVGAAAAVVGAAAAAAATAQAGLGVRAAAGAQVAAALTTKSTGTLLQLPDIHSGAHHAHHAHAAHHHRHQHQHDGDDDPHHPQGYHYLHQQQEQDARLARAQARSRSRGGWRHSDCGEYSFAATAAATGGIGAGGGGGGGTSRRFADCGGDTECGGVCSSRNRCPSSTCSGAYGSYAGEEGWRVGASGSLGSGTGPASSARTASVLHGVATSCGQGGADVGAFACGGGGGGGGGGGCGPGSGQLPQFSRSSASLAATAVGLGGAGATALAATTGHSTAVPLSGPGTGYLRINLRAALPGTVTSRAALAADLVRCLSHARRHARGGSASGGDGSGGGASPTASATPSPLMGEGGYMRARSRRERA</sequence>
<dbReference type="OrthoDB" id="10649290at2759"/>
<dbReference type="EMBL" id="JAEHOC010000011">
    <property type="protein sequence ID" value="KAG2437236.1"/>
    <property type="molecule type" value="Genomic_DNA"/>
</dbReference>
<reference evidence="2" key="1">
    <citation type="journal article" date="2020" name="bioRxiv">
        <title>Comparative genomics of Chlamydomonas.</title>
        <authorList>
            <person name="Craig R.J."/>
            <person name="Hasan A.R."/>
            <person name="Ness R.W."/>
            <person name="Keightley P.D."/>
        </authorList>
    </citation>
    <scope>NUCLEOTIDE SEQUENCE</scope>
    <source>
        <strain evidence="2">SAG 7.73</strain>
    </source>
</reference>
<feature type="region of interest" description="Disordered" evidence="1">
    <location>
        <begin position="524"/>
        <end position="567"/>
    </location>
</feature>
<proteinExistence type="predicted"/>
<feature type="compositionally biased region" description="Low complexity" evidence="1">
    <location>
        <begin position="285"/>
        <end position="294"/>
    </location>
</feature>
<feature type="compositionally biased region" description="Low complexity" evidence="1">
    <location>
        <begin position="541"/>
        <end position="550"/>
    </location>
</feature>
<evidence type="ECO:0000256" key="1">
    <source>
        <dbReference type="SAM" id="MobiDB-lite"/>
    </source>
</evidence>
<accession>A0A835T4I5</accession>
<feature type="compositionally biased region" description="Gly residues" evidence="1">
    <location>
        <begin position="529"/>
        <end position="540"/>
    </location>
</feature>
<protein>
    <submittedName>
        <fullName evidence="2">Uncharacterized protein</fullName>
    </submittedName>
</protein>
<name>A0A835T4I5_CHLIN</name>
<feature type="compositionally biased region" description="Basic and acidic residues" evidence="1">
    <location>
        <begin position="275"/>
        <end position="284"/>
    </location>
</feature>
<gene>
    <name evidence="2" type="ORF">HXX76_005899</name>
</gene>
<keyword evidence="3" id="KW-1185">Reference proteome</keyword>
<evidence type="ECO:0000313" key="3">
    <source>
        <dbReference type="Proteomes" id="UP000650467"/>
    </source>
</evidence>
<evidence type="ECO:0000313" key="2">
    <source>
        <dbReference type="EMBL" id="KAG2437236.1"/>
    </source>
</evidence>